<dbReference type="Proteomes" id="UP001240150">
    <property type="component" value="Chromosome"/>
</dbReference>
<accession>A0ABY8WR94</accession>
<dbReference type="NCBIfam" id="TIGR03296">
    <property type="entry name" value="M6dom_TIGR03296"/>
    <property type="match status" value="1"/>
</dbReference>
<feature type="chain" id="PRO_5046055470" evidence="2">
    <location>
        <begin position="30"/>
        <end position="669"/>
    </location>
</feature>
<keyword evidence="3" id="KW-0482">Metalloprotease</keyword>
<evidence type="ECO:0000256" key="2">
    <source>
        <dbReference type="SAM" id="SignalP"/>
    </source>
</evidence>
<keyword evidence="4" id="KW-1185">Reference proteome</keyword>
<dbReference type="EMBL" id="CP126980">
    <property type="protein sequence ID" value="WIN00430.1"/>
    <property type="molecule type" value="Genomic_DNA"/>
</dbReference>
<sequence>MVTARGLGSVLSAVVVLVTGVLTVTPAGAAPPGTDPETPWRTRHWPRTQPWQADEPAALARPGGGPRPIDPQHYELPDTMTWSDYRKVPGTNWADPAVRGSERTFNGALVLVDYPNQPFVVTQPANSTIYGNPSGVQNLARDQVPAFYRDFLNKPGKLNRGHTIHEYWMEDSDGRFGIDLSAFGVYRMPNPSHEYGIEDFMQHGKGCPGGEVCGRDLRADARAAWIAAVGEAEAARYDFVFFLSAGQDESSTWQEFGPMKFTTKEDVTDEFGPPDESLPNWNDTRYVPWTSWQASSNIWPNAAAGSSLQAESSGMSTYAHEFSHILGVGDNYNNPYGVPPRRDYSGPWEMLSRGTFNGPGGPHSRWLIPGTAGSSMGAQHMLRNKMKLGIVDDGAVLKLSRAALATSGVVVTRMTAREVDPGGRRLAGINVTLDGGDRSAACDPATDPYCDGGGYDNYTLEVVDRMGFDSFTPDSGVLLAKTKNADSAPFIWTVDANPQDIDKVDFVLPDGTPQKMTIGDYRQLSDALFHAGTGSGSEFEYVDTANRLQFYVLDRQRDRNGVLSYQVAVRSLDGAGPSARGVRALPASARLDKSGWARCTIPVRNTGRGDDVFRVTAQGATLPRAVIAVSGGRTSAVEVYVNRAAKVSVTVASESDPAATTTTSCTARR</sequence>
<dbReference type="RefSeq" id="WP_284921958.1">
    <property type="nucleotide sequence ID" value="NZ_CP126980.1"/>
</dbReference>
<keyword evidence="2" id="KW-0732">Signal</keyword>
<dbReference type="InterPro" id="IPR008757">
    <property type="entry name" value="Peptidase_M6-like_domain"/>
</dbReference>
<feature type="compositionally biased region" description="Low complexity" evidence="1">
    <location>
        <begin position="25"/>
        <end position="39"/>
    </location>
</feature>
<protein>
    <submittedName>
        <fullName evidence="3">M6 family metalloprotease domain-containing protein</fullName>
    </submittedName>
</protein>
<dbReference type="GO" id="GO:0008237">
    <property type="term" value="F:metallopeptidase activity"/>
    <property type="evidence" value="ECO:0007669"/>
    <property type="project" value="UniProtKB-KW"/>
</dbReference>
<feature type="signal peptide" evidence="2">
    <location>
        <begin position="1"/>
        <end position="29"/>
    </location>
</feature>
<evidence type="ECO:0000313" key="4">
    <source>
        <dbReference type="Proteomes" id="UP001240150"/>
    </source>
</evidence>
<proteinExistence type="predicted"/>
<feature type="region of interest" description="Disordered" evidence="1">
    <location>
        <begin position="25"/>
        <end position="62"/>
    </location>
</feature>
<organism evidence="3 4">
    <name type="scientific">Actinoplanes oblitus</name>
    <dbReference type="NCBI Taxonomy" id="3040509"/>
    <lineage>
        <taxon>Bacteria</taxon>
        <taxon>Bacillati</taxon>
        <taxon>Actinomycetota</taxon>
        <taxon>Actinomycetes</taxon>
        <taxon>Micromonosporales</taxon>
        <taxon>Micromonosporaceae</taxon>
        <taxon>Actinoplanes</taxon>
    </lineage>
</organism>
<evidence type="ECO:0000256" key="1">
    <source>
        <dbReference type="SAM" id="MobiDB-lite"/>
    </source>
</evidence>
<reference evidence="3 4" key="1">
    <citation type="submission" date="2023-06" db="EMBL/GenBank/DDBJ databases">
        <authorList>
            <person name="Yushchuk O."/>
            <person name="Binda E."/>
            <person name="Ruckert-Reed C."/>
            <person name="Fedorenko V."/>
            <person name="Kalinowski J."/>
            <person name="Marinelli F."/>
        </authorList>
    </citation>
    <scope>NUCLEOTIDE SEQUENCE [LARGE SCALE GENOMIC DNA]</scope>
    <source>
        <strain evidence="3 4">NRRL 3884</strain>
    </source>
</reference>
<gene>
    <name evidence="3" type="ORF">ACTOB_004135</name>
</gene>
<name>A0ABY8WR94_9ACTN</name>
<keyword evidence="3" id="KW-0378">Hydrolase</keyword>
<keyword evidence="3" id="KW-0645">Protease</keyword>
<evidence type="ECO:0000313" key="3">
    <source>
        <dbReference type="EMBL" id="WIN00430.1"/>
    </source>
</evidence>